<evidence type="ECO:0000313" key="4">
    <source>
        <dbReference type="EMBL" id="SFM10741.1"/>
    </source>
</evidence>
<organism evidence="4 5">
    <name type="scientific">Pelosinus propionicus DSM 13327</name>
    <dbReference type="NCBI Taxonomy" id="1123291"/>
    <lineage>
        <taxon>Bacteria</taxon>
        <taxon>Bacillati</taxon>
        <taxon>Bacillota</taxon>
        <taxon>Negativicutes</taxon>
        <taxon>Selenomonadales</taxon>
        <taxon>Sporomusaceae</taxon>
        <taxon>Pelosinus</taxon>
    </lineage>
</organism>
<evidence type="ECO:0000256" key="3">
    <source>
        <dbReference type="SAM" id="SignalP"/>
    </source>
</evidence>
<dbReference type="PIRSF" id="PIRSF033579">
    <property type="entry name" value="Anaer_Co_chel"/>
    <property type="match status" value="1"/>
</dbReference>
<feature type="active site" description="Proton acceptor" evidence="1">
    <location>
        <position position="191"/>
    </location>
</feature>
<keyword evidence="2" id="KW-0170">Cobalt</keyword>
<protein>
    <submittedName>
        <fullName evidence="4">Sirohydrochlorin cobaltochelatase</fullName>
    </submittedName>
</protein>
<evidence type="ECO:0000313" key="5">
    <source>
        <dbReference type="Proteomes" id="UP000199520"/>
    </source>
</evidence>
<dbReference type="EMBL" id="FOTS01000041">
    <property type="protein sequence ID" value="SFM10741.1"/>
    <property type="molecule type" value="Genomic_DNA"/>
</dbReference>
<feature type="binding site" evidence="2">
    <location>
        <position position="255"/>
    </location>
    <ligand>
        <name>Co(2+)</name>
        <dbReference type="ChEBI" id="CHEBI:48828"/>
    </ligand>
</feature>
<dbReference type="SUPFAM" id="SSF53800">
    <property type="entry name" value="Chelatase"/>
    <property type="match status" value="1"/>
</dbReference>
<accession>A0A1I4N5E4</accession>
<dbReference type="OrthoDB" id="9770331at2"/>
<keyword evidence="2" id="KW-0479">Metal-binding</keyword>
<dbReference type="GO" id="GO:0016852">
    <property type="term" value="F:sirohydrochlorin cobaltochelatase activity"/>
    <property type="evidence" value="ECO:0007669"/>
    <property type="project" value="InterPro"/>
</dbReference>
<gene>
    <name evidence="4" type="ORF">SAMN04490355_104127</name>
</gene>
<evidence type="ECO:0000256" key="2">
    <source>
        <dbReference type="PIRSR" id="PIRSR033579-3"/>
    </source>
</evidence>
<dbReference type="AlphaFoldDB" id="A0A1I4N5E4"/>
<dbReference type="Pfam" id="PF06180">
    <property type="entry name" value="CbiK"/>
    <property type="match status" value="1"/>
</dbReference>
<feature type="binding site" evidence="2">
    <location>
        <position position="191"/>
    </location>
    <ligand>
        <name>Co(2+)</name>
        <dbReference type="ChEBI" id="CHEBI:48828"/>
    </ligand>
</feature>
<dbReference type="GO" id="GO:0019251">
    <property type="term" value="P:anaerobic cobalamin biosynthetic process"/>
    <property type="evidence" value="ECO:0007669"/>
    <property type="project" value="InterPro"/>
</dbReference>
<keyword evidence="3" id="KW-0732">Signal</keyword>
<dbReference type="CDD" id="cd03413">
    <property type="entry name" value="CbiK_C"/>
    <property type="match status" value="1"/>
</dbReference>
<dbReference type="RefSeq" id="WP_090941025.1">
    <property type="nucleotide sequence ID" value="NZ_FOTS01000041.1"/>
</dbReference>
<feature type="signal peptide" evidence="3">
    <location>
        <begin position="1"/>
        <end position="35"/>
    </location>
</feature>
<dbReference type="STRING" id="1123291.SAMN04490355_104127"/>
<dbReference type="GO" id="GO:0046872">
    <property type="term" value="F:metal ion binding"/>
    <property type="evidence" value="ECO:0007669"/>
    <property type="project" value="UniProtKB-KW"/>
</dbReference>
<feature type="chain" id="PRO_5011618736" evidence="3">
    <location>
        <begin position="36"/>
        <end position="308"/>
    </location>
</feature>
<dbReference type="Gene3D" id="3.40.50.1400">
    <property type="match status" value="2"/>
</dbReference>
<feature type="binding site" evidence="2">
    <location>
        <position position="221"/>
    </location>
    <ligand>
        <name>Co(2+)</name>
        <dbReference type="ChEBI" id="CHEBI:48828"/>
    </ligand>
</feature>
<evidence type="ECO:0000256" key="1">
    <source>
        <dbReference type="PIRSR" id="PIRSR033579-1"/>
    </source>
</evidence>
<proteinExistence type="predicted"/>
<keyword evidence="5" id="KW-1185">Reference proteome</keyword>
<dbReference type="CDD" id="cd03412">
    <property type="entry name" value="CbiK_N"/>
    <property type="match status" value="1"/>
</dbReference>
<dbReference type="Proteomes" id="UP000199520">
    <property type="component" value="Unassembled WGS sequence"/>
</dbReference>
<dbReference type="InterPro" id="IPR010388">
    <property type="entry name" value="Anaerobic_Co-chelatase"/>
</dbReference>
<sequence>MNLNFLYKVAMSFALSVSLLLGASVFGLSNASALAAPKSQKAIVVVSFGTTFAEARKLNIEGVENRIAQAFPEYDVYRAFTSKIVMKRLAENSNIHVNDLETVLNNLKKDGYKEVIVQTTHLTPGEEYDKKVVATVEKFNGSFETLSIGRPVLFFHGENGKPNDFAIAVNALKKQLPALQLQGKTVVFMGHGSPHQHNPAYQALQDQFDAAGLHVIVGVVEETDHPNLQDVEKLLKEKNIKKITLMPLMLVAGDHANNDMAGDEKDSWKNTFLADGYQVDTYIHGLGENTGIQDIYVQHVRDAINGLK</sequence>
<reference evidence="5" key="1">
    <citation type="submission" date="2016-10" db="EMBL/GenBank/DDBJ databases">
        <authorList>
            <person name="Varghese N."/>
            <person name="Submissions S."/>
        </authorList>
    </citation>
    <scope>NUCLEOTIDE SEQUENCE [LARGE SCALE GENOMIC DNA]</scope>
    <source>
        <strain evidence="5">DSM 13327</strain>
    </source>
</reference>
<name>A0A1I4N5E4_9FIRM</name>